<gene>
    <name evidence="2" type="ORF">A2756_01290</name>
</gene>
<name>A0A1G2G5M0_9BACT</name>
<feature type="signal peptide" evidence="1">
    <location>
        <begin position="1"/>
        <end position="23"/>
    </location>
</feature>
<dbReference type="Proteomes" id="UP000177785">
    <property type="component" value="Unassembled WGS sequence"/>
</dbReference>
<reference evidence="2 3" key="1">
    <citation type="journal article" date="2016" name="Nat. Commun.">
        <title>Thousands of microbial genomes shed light on interconnected biogeochemical processes in an aquifer system.</title>
        <authorList>
            <person name="Anantharaman K."/>
            <person name="Brown C.T."/>
            <person name="Hug L.A."/>
            <person name="Sharon I."/>
            <person name="Castelle C.J."/>
            <person name="Probst A.J."/>
            <person name="Thomas B.C."/>
            <person name="Singh A."/>
            <person name="Wilkins M.J."/>
            <person name="Karaoz U."/>
            <person name="Brodie E.L."/>
            <person name="Williams K.H."/>
            <person name="Hubbard S.S."/>
            <person name="Banfield J.F."/>
        </authorList>
    </citation>
    <scope>NUCLEOTIDE SEQUENCE [LARGE SCALE GENOMIC DNA]</scope>
</reference>
<feature type="chain" id="PRO_5009582982" evidence="1">
    <location>
        <begin position="24"/>
        <end position="217"/>
    </location>
</feature>
<protein>
    <submittedName>
        <fullName evidence="2">Uncharacterized protein</fullName>
    </submittedName>
</protein>
<sequence>MKKLFLLVAIVLFGAVFSTTAWAQLLFQGQVAQEFGEDQVFARFYQESGSGRSCKRNYVEFFYAVQKNLVTADPRDDYRTSFLSAYVQVTDCGQGQTLVDGFYVLETPTDFFSKDPSGRKVSVQMRDARMTGASGEICTLKGTVDFFENGTYEWLLVNPFPYGGFWKFDQMFSPTTSMGTITLTCRGTSWHLLRNARALSHQEYDSYIQVIDFTQTE</sequence>
<evidence type="ECO:0000313" key="3">
    <source>
        <dbReference type="Proteomes" id="UP000177785"/>
    </source>
</evidence>
<comment type="caution">
    <text evidence="2">The sequence shown here is derived from an EMBL/GenBank/DDBJ whole genome shotgun (WGS) entry which is preliminary data.</text>
</comment>
<dbReference type="AlphaFoldDB" id="A0A1G2G5M0"/>
<evidence type="ECO:0000313" key="2">
    <source>
        <dbReference type="EMBL" id="OGZ45240.1"/>
    </source>
</evidence>
<dbReference type="STRING" id="1802115.A2756_01290"/>
<dbReference type="EMBL" id="MHNL01000007">
    <property type="protein sequence ID" value="OGZ45240.1"/>
    <property type="molecule type" value="Genomic_DNA"/>
</dbReference>
<accession>A0A1G2G5M0</accession>
<evidence type="ECO:0000256" key="1">
    <source>
        <dbReference type="SAM" id="SignalP"/>
    </source>
</evidence>
<proteinExistence type="predicted"/>
<keyword evidence="1" id="KW-0732">Signal</keyword>
<organism evidence="2 3">
    <name type="scientific">Candidatus Ryanbacteria bacterium RIFCSPHIGHO2_01_FULL_48_27</name>
    <dbReference type="NCBI Taxonomy" id="1802115"/>
    <lineage>
        <taxon>Bacteria</taxon>
        <taxon>Candidatus Ryaniibacteriota</taxon>
    </lineage>
</organism>